<dbReference type="SMART" id="SM00283">
    <property type="entry name" value="MA"/>
    <property type="match status" value="1"/>
</dbReference>
<dbReference type="OrthoDB" id="9806477at2"/>
<dbReference type="Pfam" id="PF00015">
    <property type="entry name" value="MCPsignal"/>
    <property type="match status" value="1"/>
</dbReference>
<keyword evidence="2 7" id="KW-0812">Transmembrane</keyword>
<evidence type="ECO:0000259" key="8">
    <source>
        <dbReference type="PROSITE" id="PS50111"/>
    </source>
</evidence>
<keyword evidence="5 6" id="KW-0807">Transducer</keyword>
<keyword evidence="4 7" id="KW-0472">Membrane</keyword>
<gene>
    <name evidence="9" type="primary">mcp2_1</name>
    <name evidence="9" type="ORF">D791_01179</name>
</gene>
<keyword evidence="3 7" id="KW-1133">Transmembrane helix</keyword>
<proteinExistence type="predicted"/>
<evidence type="ECO:0000256" key="3">
    <source>
        <dbReference type="ARBA" id="ARBA00022989"/>
    </source>
</evidence>
<dbReference type="Gene3D" id="1.10.287.950">
    <property type="entry name" value="Methyl-accepting chemotaxis protein"/>
    <property type="match status" value="1"/>
</dbReference>
<sequence length="378" mass="41226">MSFLFAPSLLLLKWKQLPGMMLAILAVLVIFSAISFLVPEPSYVLFSGLFVIGYLSLTSLHLIHTEQRKLEEWIADSTSTQSVLYPSSHYQSPFATHLRRYSSESERLRLSLTQKLEEISHATEELEHSANEVAKNAEQQGQSATTAAAAVEELNTSISQVASLADQSHLACINAREEALDGNQSLASLSGHIQSMAIKAHETLELIIKLNDNSNIINQMSSVIKDIADQTNLLALNAAIEAARAGDAGRGFAVVADEVRNLAIRSQSSASEITQNIDAIQHYIADVGRYMNHLSQLSEESVNSAQLLKGSLNTICQQTETVTEQVSQVATSALQQSLAANEITQLTDKVRESNDCNIQVAQHTQAVALHLAKLTHRT</sequence>
<dbReference type="GO" id="GO:0007165">
    <property type="term" value="P:signal transduction"/>
    <property type="evidence" value="ECO:0007669"/>
    <property type="project" value="UniProtKB-KW"/>
</dbReference>
<keyword evidence="10" id="KW-1185">Reference proteome</keyword>
<evidence type="ECO:0000256" key="1">
    <source>
        <dbReference type="ARBA" id="ARBA00004141"/>
    </source>
</evidence>
<evidence type="ECO:0000256" key="6">
    <source>
        <dbReference type="PROSITE-ProRule" id="PRU00284"/>
    </source>
</evidence>
<evidence type="ECO:0000256" key="4">
    <source>
        <dbReference type="ARBA" id="ARBA00023136"/>
    </source>
</evidence>
<feature type="transmembrane region" description="Helical" evidence="7">
    <location>
        <begin position="20"/>
        <end position="38"/>
    </location>
</feature>
<dbReference type="GO" id="GO:0006935">
    <property type="term" value="P:chemotaxis"/>
    <property type="evidence" value="ECO:0007669"/>
    <property type="project" value="UniProtKB-ARBA"/>
</dbReference>
<evidence type="ECO:0000256" key="2">
    <source>
        <dbReference type="ARBA" id="ARBA00022692"/>
    </source>
</evidence>
<evidence type="ECO:0000256" key="7">
    <source>
        <dbReference type="SAM" id="Phobius"/>
    </source>
</evidence>
<comment type="caution">
    <text evidence="9">The sequence shown here is derived from an EMBL/GenBank/DDBJ whole genome shotgun (WGS) entry which is preliminary data.</text>
</comment>
<dbReference type="STRING" id="1229521.D791_01179"/>
<feature type="domain" description="Methyl-accepting transducer" evidence="8">
    <location>
        <begin position="115"/>
        <end position="351"/>
    </location>
</feature>
<dbReference type="SUPFAM" id="SSF58104">
    <property type="entry name" value="Methyl-accepting chemotaxis protein (MCP) signaling domain"/>
    <property type="match status" value="1"/>
</dbReference>
<dbReference type="PROSITE" id="PS50111">
    <property type="entry name" value="CHEMOTAXIS_TRANSDUC_2"/>
    <property type="match status" value="1"/>
</dbReference>
<dbReference type="PANTHER" id="PTHR32089:SF119">
    <property type="entry name" value="METHYL-ACCEPTING CHEMOTAXIS PROTEIN CTPL"/>
    <property type="match status" value="1"/>
</dbReference>
<comment type="subcellular location">
    <subcellularLocation>
        <location evidence="1">Membrane</location>
        <topology evidence="1">Multi-pass membrane protein</topology>
    </subcellularLocation>
</comment>
<dbReference type="InterPro" id="IPR004089">
    <property type="entry name" value="MCPsignal_dom"/>
</dbReference>
<dbReference type="Proteomes" id="UP000019464">
    <property type="component" value="Unassembled WGS sequence"/>
</dbReference>
<dbReference type="RefSeq" id="WP_036509133.1">
    <property type="nucleotide sequence ID" value="NZ_AONB01000004.1"/>
</dbReference>
<dbReference type="PANTHER" id="PTHR32089">
    <property type="entry name" value="METHYL-ACCEPTING CHEMOTAXIS PROTEIN MCPB"/>
    <property type="match status" value="1"/>
</dbReference>
<evidence type="ECO:0000313" key="9">
    <source>
        <dbReference type="EMBL" id="EXJ11806.1"/>
    </source>
</evidence>
<reference evidence="9 10" key="2">
    <citation type="journal article" date="2015" name="Syst. Appl. Microbiol.">
        <title>Nitrincola nitratireducens sp. nov. isolated from a haloalkaline crater lake.</title>
        <authorList>
            <person name="Singh A."/>
            <person name="Vaidya B."/>
            <person name="Tanuku N.R."/>
            <person name="Pinnaka A.K."/>
        </authorList>
    </citation>
    <scope>NUCLEOTIDE SEQUENCE [LARGE SCALE GENOMIC DNA]</scope>
    <source>
        <strain evidence="9 10">AK23</strain>
    </source>
</reference>
<protein>
    <submittedName>
        <fullName evidence="9">Methyl-accepting chemotaxis protein 2</fullName>
    </submittedName>
</protein>
<dbReference type="GO" id="GO:0016020">
    <property type="term" value="C:membrane"/>
    <property type="evidence" value="ECO:0007669"/>
    <property type="project" value="UniProtKB-SubCell"/>
</dbReference>
<dbReference type="AlphaFoldDB" id="W9V4F5"/>
<accession>W9V4F5</accession>
<feature type="transmembrane region" description="Helical" evidence="7">
    <location>
        <begin position="44"/>
        <end position="63"/>
    </location>
</feature>
<reference evidence="10" key="1">
    <citation type="submission" date="2012-11" db="EMBL/GenBank/DDBJ databases">
        <authorList>
            <person name="Singh A."/>
            <person name="Pinnaka A.K."/>
            <person name="Vaidya B."/>
        </authorList>
    </citation>
    <scope>NUCLEOTIDE SEQUENCE [LARGE SCALE GENOMIC DNA]</scope>
    <source>
        <strain evidence="10">AK23</strain>
    </source>
</reference>
<evidence type="ECO:0000256" key="5">
    <source>
        <dbReference type="ARBA" id="ARBA00023224"/>
    </source>
</evidence>
<dbReference type="EMBL" id="AONB01000004">
    <property type="protein sequence ID" value="EXJ11806.1"/>
    <property type="molecule type" value="Genomic_DNA"/>
</dbReference>
<organism evidence="9 10">
    <name type="scientific">Nitrincola nitratireducens</name>
    <dbReference type="NCBI Taxonomy" id="1229521"/>
    <lineage>
        <taxon>Bacteria</taxon>
        <taxon>Pseudomonadati</taxon>
        <taxon>Pseudomonadota</taxon>
        <taxon>Gammaproteobacteria</taxon>
        <taxon>Oceanospirillales</taxon>
        <taxon>Oceanospirillaceae</taxon>
        <taxon>Nitrincola</taxon>
    </lineage>
</organism>
<evidence type="ECO:0000313" key="10">
    <source>
        <dbReference type="Proteomes" id="UP000019464"/>
    </source>
</evidence>
<name>W9V4F5_9GAMM</name>